<sequence>MSNNTKGGRVAQFLFGTSAANWSKMFVRDLPTLLASVGGIMVVSWCAWGNVLAWPRNIYREITGDFPKQPEAKTPTKPEES</sequence>
<evidence type="ECO:0000256" key="1">
    <source>
        <dbReference type="SAM" id="Phobius"/>
    </source>
</evidence>
<dbReference type="InParanoid" id="A0A0G4EG88"/>
<dbReference type="VEuPathDB" id="CryptoDB:Vbra_7395"/>
<organism evidence="2 3">
    <name type="scientific">Vitrella brassicaformis (strain CCMP3155)</name>
    <dbReference type="NCBI Taxonomy" id="1169540"/>
    <lineage>
        <taxon>Eukaryota</taxon>
        <taxon>Sar</taxon>
        <taxon>Alveolata</taxon>
        <taxon>Colpodellida</taxon>
        <taxon>Vitrellaceae</taxon>
        <taxon>Vitrella</taxon>
    </lineage>
</organism>
<gene>
    <name evidence="2" type="ORF">Vbra_7395</name>
</gene>
<keyword evidence="1" id="KW-1133">Transmembrane helix</keyword>
<dbReference type="Proteomes" id="UP000041254">
    <property type="component" value="Unassembled WGS sequence"/>
</dbReference>
<accession>A0A0G4EG88</accession>
<keyword evidence="1" id="KW-0472">Membrane</keyword>
<proteinExistence type="predicted"/>
<protein>
    <submittedName>
        <fullName evidence="2">Uncharacterized protein</fullName>
    </submittedName>
</protein>
<evidence type="ECO:0000313" key="3">
    <source>
        <dbReference type="Proteomes" id="UP000041254"/>
    </source>
</evidence>
<dbReference type="AlphaFoldDB" id="A0A0G4EG88"/>
<reference evidence="2 3" key="1">
    <citation type="submission" date="2014-11" db="EMBL/GenBank/DDBJ databases">
        <authorList>
            <person name="Zhu J."/>
            <person name="Qi W."/>
            <person name="Song R."/>
        </authorList>
    </citation>
    <scope>NUCLEOTIDE SEQUENCE [LARGE SCALE GENOMIC DNA]</scope>
</reference>
<keyword evidence="1" id="KW-0812">Transmembrane</keyword>
<evidence type="ECO:0000313" key="2">
    <source>
        <dbReference type="EMBL" id="CEL94722.1"/>
    </source>
</evidence>
<feature type="transmembrane region" description="Helical" evidence="1">
    <location>
        <begin position="33"/>
        <end position="53"/>
    </location>
</feature>
<name>A0A0G4EG88_VITBC</name>
<keyword evidence="3" id="KW-1185">Reference proteome</keyword>
<dbReference type="EMBL" id="CDMY01000225">
    <property type="protein sequence ID" value="CEL94722.1"/>
    <property type="molecule type" value="Genomic_DNA"/>
</dbReference>